<feature type="compositionally biased region" description="Pro residues" evidence="2">
    <location>
        <begin position="333"/>
        <end position="342"/>
    </location>
</feature>
<evidence type="ECO:0000313" key="5">
    <source>
        <dbReference type="Proteomes" id="UP001328107"/>
    </source>
</evidence>
<dbReference type="Gene3D" id="2.60.40.10">
    <property type="entry name" value="Immunoglobulins"/>
    <property type="match status" value="1"/>
</dbReference>
<dbReference type="AlphaFoldDB" id="A0AAN5CBG4"/>
<evidence type="ECO:0000313" key="4">
    <source>
        <dbReference type="EMBL" id="GMR37007.1"/>
    </source>
</evidence>
<dbReference type="SUPFAM" id="SSF49354">
    <property type="entry name" value="PapD-like"/>
    <property type="match status" value="1"/>
</dbReference>
<comment type="function">
    <text evidence="1">Central component in molecular interactions underlying sperm crawling. Forms an extensive filament system that extends from sperm villipoda, along the leading edge of the pseudopod.</text>
</comment>
<dbReference type="EMBL" id="BTRK01000002">
    <property type="protein sequence ID" value="GMR37007.1"/>
    <property type="molecule type" value="Genomic_DNA"/>
</dbReference>
<feature type="compositionally biased region" description="Pro residues" evidence="2">
    <location>
        <begin position="166"/>
        <end position="176"/>
    </location>
</feature>
<organism evidence="4 5">
    <name type="scientific">Pristionchus mayeri</name>
    <dbReference type="NCBI Taxonomy" id="1317129"/>
    <lineage>
        <taxon>Eukaryota</taxon>
        <taxon>Metazoa</taxon>
        <taxon>Ecdysozoa</taxon>
        <taxon>Nematoda</taxon>
        <taxon>Chromadorea</taxon>
        <taxon>Rhabditida</taxon>
        <taxon>Rhabditina</taxon>
        <taxon>Diplogasteromorpha</taxon>
        <taxon>Diplogasteroidea</taxon>
        <taxon>Neodiplogasteridae</taxon>
        <taxon>Pristionchus</taxon>
    </lineage>
</organism>
<dbReference type="InterPro" id="IPR000535">
    <property type="entry name" value="MSP_dom"/>
</dbReference>
<keyword evidence="1" id="KW-0206">Cytoskeleton</keyword>
<protein>
    <recommendedName>
        <fullName evidence="1">Major sperm protein</fullName>
    </recommendedName>
</protein>
<dbReference type="PROSITE" id="PS50202">
    <property type="entry name" value="MSP"/>
    <property type="match status" value="1"/>
</dbReference>
<evidence type="ECO:0000259" key="3">
    <source>
        <dbReference type="PROSITE" id="PS50202"/>
    </source>
</evidence>
<feature type="non-terminal residue" evidence="4">
    <location>
        <position position="411"/>
    </location>
</feature>
<accession>A0AAN5CBG4</accession>
<gene>
    <name evidence="4" type="ORF">PMAYCL1PPCAC_07202</name>
</gene>
<feature type="non-terminal residue" evidence="4">
    <location>
        <position position="1"/>
    </location>
</feature>
<feature type="region of interest" description="Disordered" evidence="2">
    <location>
        <begin position="159"/>
        <end position="411"/>
    </location>
</feature>
<dbReference type="Proteomes" id="UP001328107">
    <property type="component" value="Unassembled WGS sequence"/>
</dbReference>
<proteinExistence type="predicted"/>
<keyword evidence="1" id="KW-0963">Cytoplasm</keyword>
<feature type="compositionally biased region" description="Pro residues" evidence="2">
    <location>
        <begin position="234"/>
        <end position="247"/>
    </location>
</feature>
<dbReference type="Pfam" id="PF00635">
    <property type="entry name" value="Motile_Sperm"/>
    <property type="match status" value="1"/>
</dbReference>
<feature type="domain" description="MSP" evidence="3">
    <location>
        <begin position="18"/>
        <end position="133"/>
    </location>
</feature>
<sequence>SGSISRSKPFKGASSSTHITFTPETLLFAAADYRQSKDVEVHNTGQSTIMFKMKSTSAEYYRIRPVFFILKPKEKRSVKVTFKGLPSDRAVCQRDRVTAVMAYAMSASNDVKMLWEKHRQIAHQPYSSSRKYIKIDFDDERRMSMARGVTSSAPKTNISLLTSAYPNPPDVPPSLPRPSGKVANSGGRDGSITHPNSTKKEQAIRPPAVHPNDLRPVAPPPPERLEPSLRTSIPLPPSRRLPPPPPPEESKEEEYAPPPPIKSKNLPVKRETPPPPVEEEEAPPPPVKSKTISVKTPLSRRLAPPPLVEESKEDPEDPPTPSMQKKSSMGGKTPPPRIPPTLSPSQQNSTIEDETSNLDDVPSLPKMDIPSLNPSGRSITDEESSHQQSIVYIVYPAEEEKSKEETGDEEE</sequence>
<evidence type="ECO:0000256" key="1">
    <source>
        <dbReference type="RuleBase" id="RU003425"/>
    </source>
</evidence>
<comment type="caution">
    <text evidence="4">The sequence shown here is derived from an EMBL/GenBank/DDBJ whole genome shotgun (WGS) entry which is preliminary data.</text>
</comment>
<keyword evidence="5" id="KW-1185">Reference proteome</keyword>
<evidence type="ECO:0000256" key="2">
    <source>
        <dbReference type="SAM" id="MobiDB-lite"/>
    </source>
</evidence>
<name>A0AAN5CBG4_9BILA</name>
<dbReference type="InterPro" id="IPR013783">
    <property type="entry name" value="Ig-like_fold"/>
</dbReference>
<reference evidence="5" key="1">
    <citation type="submission" date="2022-10" db="EMBL/GenBank/DDBJ databases">
        <title>Genome assembly of Pristionchus species.</title>
        <authorList>
            <person name="Yoshida K."/>
            <person name="Sommer R.J."/>
        </authorList>
    </citation>
    <scope>NUCLEOTIDE SEQUENCE [LARGE SCALE GENOMIC DNA]</scope>
    <source>
        <strain evidence="5">RS5460</strain>
    </source>
</reference>
<dbReference type="InterPro" id="IPR008962">
    <property type="entry name" value="PapD-like_sf"/>
</dbReference>